<feature type="region of interest" description="Disordered" evidence="1">
    <location>
        <begin position="52"/>
        <end position="121"/>
    </location>
</feature>
<dbReference type="Proteomes" id="UP000295258">
    <property type="component" value="Unassembled WGS sequence"/>
</dbReference>
<gene>
    <name evidence="3" type="ORF">E1292_48290</name>
</gene>
<accession>A0A4R4UH35</accession>
<keyword evidence="2" id="KW-1133">Transmembrane helix</keyword>
<comment type="caution">
    <text evidence="3">The sequence shown here is derived from an EMBL/GenBank/DDBJ whole genome shotgun (WGS) entry which is preliminary data.</text>
</comment>
<name>A0A4R4UH35_9ACTN</name>
<reference evidence="3 4" key="1">
    <citation type="submission" date="2019-03" db="EMBL/GenBank/DDBJ databases">
        <title>Draft genome sequences of novel Actinobacteria.</title>
        <authorList>
            <person name="Sahin N."/>
            <person name="Ay H."/>
            <person name="Saygin H."/>
        </authorList>
    </citation>
    <scope>NUCLEOTIDE SEQUENCE [LARGE SCALE GENOMIC DNA]</scope>
    <source>
        <strain evidence="3 4">KC310</strain>
    </source>
</reference>
<dbReference type="RefSeq" id="WP_220447429.1">
    <property type="nucleotide sequence ID" value="NZ_SMKO01000301.1"/>
</dbReference>
<keyword evidence="2" id="KW-0812">Transmembrane</keyword>
<protein>
    <submittedName>
        <fullName evidence="3">Uncharacterized protein</fullName>
    </submittedName>
</protein>
<feature type="transmembrane region" description="Helical" evidence="2">
    <location>
        <begin position="23"/>
        <end position="44"/>
    </location>
</feature>
<proteinExistence type="predicted"/>
<keyword evidence="4" id="KW-1185">Reference proteome</keyword>
<feature type="non-terminal residue" evidence="3">
    <location>
        <position position="121"/>
    </location>
</feature>
<evidence type="ECO:0000313" key="3">
    <source>
        <dbReference type="EMBL" id="TDC86099.1"/>
    </source>
</evidence>
<evidence type="ECO:0000313" key="4">
    <source>
        <dbReference type="Proteomes" id="UP000295258"/>
    </source>
</evidence>
<sequence>MTGPRRGPGPAAPADEGGWRGRALMVTGVLLGVLMLVAAAILVVRTPYRSDLEPLDWPAVSDRVPGDVPPFPPITERPTTTRTATPSPGGTPAASTQLASADPVQPDTTRLSPPASTRRAR</sequence>
<dbReference type="EMBL" id="SMKO01000301">
    <property type="protein sequence ID" value="TDC86099.1"/>
    <property type="molecule type" value="Genomic_DNA"/>
</dbReference>
<keyword evidence="2" id="KW-0472">Membrane</keyword>
<evidence type="ECO:0000256" key="1">
    <source>
        <dbReference type="SAM" id="MobiDB-lite"/>
    </source>
</evidence>
<feature type="compositionally biased region" description="Polar residues" evidence="1">
    <location>
        <begin position="106"/>
        <end position="115"/>
    </location>
</feature>
<evidence type="ECO:0000256" key="2">
    <source>
        <dbReference type="SAM" id="Phobius"/>
    </source>
</evidence>
<feature type="compositionally biased region" description="Low complexity" evidence="1">
    <location>
        <begin position="76"/>
        <end position="96"/>
    </location>
</feature>
<dbReference type="AlphaFoldDB" id="A0A4R4UH35"/>
<organism evidence="3 4">
    <name type="scientific">Nonomuraea deserti</name>
    <dbReference type="NCBI Taxonomy" id="1848322"/>
    <lineage>
        <taxon>Bacteria</taxon>
        <taxon>Bacillati</taxon>
        <taxon>Actinomycetota</taxon>
        <taxon>Actinomycetes</taxon>
        <taxon>Streptosporangiales</taxon>
        <taxon>Streptosporangiaceae</taxon>
        <taxon>Nonomuraea</taxon>
    </lineage>
</organism>